<dbReference type="PANTHER" id="PTHR43418">
    <property type="entry name" value="MULTIFUNCTIONAL TRYPTOPHAN BIOSYNTHESIS PROTEIN-RELATED"/>
    <property type="match status" value="1"/>
</dbReference>
<dbReference type="InterPro" id="IPR050472">
    <property type="entry name" value="Anth_synth/Amidotransfase"/>
</dbReference>
<keyword evidence="4" id="KW-1185">Reference proteome</keyword>
<dbReference type="Pfam" id="PF00117">
    <property type="entry name" value="GATase"/>
    <property type="match status" value="1"/>
</dbReference>
<dbReference type="InterPro" id="IPR017926">
    <property type="entry name" value="GATASE"/>
</dbReference>
<sequence>MLLMIDNYDSFTYNLVQYLGELGQEIKVCRNDSVSVTEIEAMQPQYIVISPGPCTPNEAGISIDVIRHFAGRVPILGVCLGHQAIGAAYGGLIVRADRLMHGKTSMIHHDGVGIFSGVSNPFIATRYHSLVIRPDTLPADFVHSAWTDDGEIMAIRHKSHIVEGVQFHPESILTTEGKRILKNFLDLFTVVKAT</sequence>
<evidence type="ECO:0000256" key="1">
    <source>
        <dbReference type="ARBA" id="ARBA00022962"/>
    </source>
</evidence>
<evidence type="ECO:0000259" key="2">
    <source>
        <dbReference type="Pfam" id="PF00117"/>
    </source>
</evidence>
<evidence type="ECO:0000313" key="3">
    <source>
        <dbReference type="EMBL" id="MBV6341162.1"/>
    </source>
</evidence>
<reference evidence="3 4" key="1">
    <citation type="journal article" date="2020" name="J Geophys Res Biogeosci">
        <title>Magnetotaxis as an Adaptation to Enable Bacterial Shuttling of Microbial Sulfur and Sulfur Cycling Across Aquatic Oxic#Anoxic Interfaces.</title>
        <authorList>
            <person name="Li J."/>
            <person name="Liu P."/>
            <person name="Wang J."/>
            <person name="Roberts A.P."/>
            <person name="Pan Y."/>
        </authorList>
    </citation>
    <scope>NUCLEOTIDE SEQUENCE [LARGE SCALE GENOMIC DNA]</scope>
    <source>
        <strain evidence="3 4">MYR-1_YQ</strain>
    </source>
</reference>
<protein>
    <submittedName>
        <fullName evidence="3">Aminodeoxychorismate/anthranilate synthase component II</fullName>
    </submittedName>
</protein>
<keyword evidence="1" id="KW-0315">Glutamine amidotransferase</keyword>
<name>A0ABS6RX05_9BACT</name>
<organism evidence="3 4">
    <name type="scientific">Candidatus Magnetobacterium casense</name>
    <dbReference type="NCBI Taxonomy" id="1455061"/>
    <lineage>
        <taxon>Bacteria</taxon>
        <taxon>Pseudomonadati</taxon>
        <taxon>Nitrospirota</taxon>
        <taxon>Thermodesulfovibrionia</taxon>
        <taxon>Thermodesulfovibrionales</taxon>
        <taxon>Candidatus Magnetobacteriaceae</taxon>
        <taxon>Candidatus Magnetobacterium</taxon>
    </lineage>
</organism>
<feature type="domain" description="Glutamine amidotransferase" evidence="2">
    <location>
        <begin position="3"/>
        <end position="185"/>
    </location>
</feature>
<gene>
    <name evidence="3" type="ORF">HWQ67_06145</name>
</gene>
<dbReference type="EMBL" id="JABXWD010000077">
    <property type="protein sequence ID" value="MBV6341162.1"/>
    <property type="molecule type" value="Genomic_DNA"/>
</dbReference>
<dbReference type="PROSITE" id="PS51273">
    <property type="entry name" value="GATASE_TYPE_1"/>
    <property type="match status" value="1"/>
</dbReference>
<dbReference type="RefSeq" id="WP_218251787.1">
    <property type="nucleotide sequence ID" value="NZ_JABXWD010000077.1"/>
</dbReference>
<dbReference type="CDD" id="cd01743">
    <property type="entry name" value="GATase1_Anthranilate_Synthase"/>
    <property type="match status" value="1"/>
</dbReference>
<proteinExistence type="predicted"/>
<comment type="caution">
    <text evidence="3">The sequence shown here is derived from an EMBL/GenBank/DDBJ whole genome shotgun (WGS) entry which is preliminary data.</text>
</comment>
<dbReference type="PANTHER" id="PTHR43418:SF4">
    <property type="entry name" value="MULTIFUNCTIONAL TRYPTOPHAN BIOSYNTHESIS PROTEIN"/>
    <property type="match status" value="1"/>
</dbReference>
<evidence type="ECO:0000313" key="4">
    <source>
        <dbReference type="Proteomes" id="UP001196980"/>
    </source>
</evidence>
<dbReference type="Proteomes" id="UP001196980">
    <property type="component" value="Unassembled WGS sequence"/>
</dbReference>
<accession>A0ABS6RX05</accession>
<dbReference type="NCBIfam" id="TIGR00566">
    <property type="entry name" value="trpG_papA"/>
    <property type="match status" value="1"/>
</dbReference>
<dbReference type="InterPro" id="IPR006221">
    <property type="entry name" value="TrpG/PapA_dom"/>
</dbReference>